<gene>
    <name evidence="2" type="ORF">HMP0721_2061</name>
</gene>
<dbReference type="EMBL" id="AEQN01000026">
    <property type="protein sequence ID" value="EFV00896.1"/>
    <property type="molecule type" value="Genomic_DNA"/>
</dbReference>
<evidence type="ECO:0000256" key="1">
    <source>
        <dbReference type="SAM" id="Phobius"/>
    </source>
</evidence>
<proteinExistence type="predicted"/>
<feature type="transmembrane region" description="Helical" evidence="1">
    <location>
        <begin position="30"/>
        <end position="50"/>
    </location>
</feature>
<name>E6MJ76_9FIRM</name>
<dbReference type="HOGENOM" id="CLU_2993235_0_0_9"/>
<sequence>MSSMLANLAFGLLLLLYGGGKAAAGTERGVAVFCCAAGGVFVLLGVVWLIRWLRAAD</sequence>
<keyword evidence="1" id="KW-0472">Membrane</keyword>
<reference evidence="2 3" key="1">
    <citation type="submission" date="2010-12" db="EMBL/GenBank/DDBJ databases">
        <authorList>
            <person name="Muzny D."/>
            <person name="Qin X."/>
            <person name="Deng J."/>
            <person name="Jiang H."/>
            <person name="Liu Y."/>
            <person name="Qu J."/>
            <person name="Song X.-Z."/>
            <person name="Zhang L."/>
            <person name="Thornton R."/>
            <person name="Coyle M."/>
            <person name="Francisco L."/>
            <person name="Jackson L."/>
            <person name="Javaid M."/>
            <person name="Korchina V."/>
            <person name="Kovar C."/>
            <person name="Mata R."/>
            <person name="Mathew T."/>
            <person name="Ngo R."/>
            <person name="Nguyen L."/>
            <person name="Nguyen N."/>
            <person name="Okwuonu G."/>
            <person name="Ongeri F."/>
            <person name="Pham C."/>
            <person name="Simmons D."/>
            <person name="Wilczek-Boney K."/>
            <person name="Hale W."/>
            <person name="Jakkamsetti A."/>
            <person name="Pham P."/>
            <person name="Ruth R."/>
            <person name="San Lucas F."/>
            <person name="Warren J."/>
            <person name="Zhang J."/>
            <person name="Zhao Z."/>
            <person name="Zhou C."/>
            <person name="Zhu D."/>
            <person name="Lee S."/>
            <person name="Bess C."/>
            <person name="Blankenburg K."/>
            <person name="Forbes L."/>
            <person name="Fu Q."/>
            <person name="Gubbala S."/>
            <person name="Hirani K."/>
            <person name="Jayaseelan J.C."/>
            <person name="Lara F."/>
            <person name="Munidasa M."/>
            <person name="Palculict T."/>
            <person name="Patil S."/>
            <person name="Pu L.-L."/>
            <person name="Saada N."/>
            <person name="Tang L."/>
            <person name="Weissenberger G."/>
            <person name="Zhu Y."/>
            <person name="Hemphill L."/>
            <person name="Shang Y."/>
            <person name="Youmans B."/>
            <person name="Ayvaz T."/>
            <person name="Ross M."/>
            <person name="Santibanez J."/>
            <person name="Aqrawi P."/>
            <person name="Gross S."/>
            <person name="Joshi V."/>
            <person name="Fowler G."/>
            <person name="Nazareth L."/>
            <person name="Reid J."/>
            <person name="Worley K."/>
            <person name="Petrosino J."/>
            <person name="Highlander S."/>
            <person name="Gibbs R."/>
        </authorList>
    </citation>
    <scope>NUCLEOTIDE SEQUENCE [LARGE SCALE GENOMIC DNA]</scope>
    <source>
        <strain evidence="2 3">ATCC 23263</strain>
    </source>
</reference>
<keyword evidence="1" id="KW-0812">Transmembrane</keyword>
<evidence type="ECO:0000313" key="3">
    <source>
        <dbReference type="Proteomes" id="UP000004754"/>
    </source>
</evidence>
<protein>
    <submittedName>
        <fullName evidence="2">Uncharacterized protein</fullName>
    </submittedName>
</protein>
<evidence type="ECO:0000313" key="2">
    <source>
        <dbReference type="EMBL" id="EFV00896.1"/>
    </source>
</evidence>
<keyword evidence="3" id="KW-1185">Reference proteome</keyword>
<accession>E6MJ76</accession>
<dbReference type="Proteomes" id="UP000004754">
    <property type="component" value="Unassembled WGS sequence"/>
</dbReference>
<dbReference type="AlphaFoldDB" id="E6MJ76"/>
<keyword evidence="1" id="KW-1133">Transmembrane helix</keyword>
<organism evidence="2 3">
    <name type="scientific">Pseudoramibacter alactolyticus ATCC 23263</name>
    <dbReference type="NCBI Taxonomy" id="887929"/>
    <lineage>
        <taxon>Bacteria</taxon>
        <taxon>Bacillati</taxon>
        <taxon>Bacillota</taxon>
        <taxon>Clostridia</taxon>
        <taxon>Eubacteriales</taxon>
        <taxon>Eubacteriaceae</taxon>
        <taxon>Pseudoramibacter</taxon>
    </lineage>
</organism>
<comment type="caution">
    <text evidence="2">The sequence shown here is derived from an EMBL/GenBank/DDBJ whole genome shotgun (WGS) entry which is preliminary data.</text>
</comment>